<keyword evidence="1" id="KW-0472">Membrane</keyword>
<keyword evidence="1" id="KW-0812">Transmembrane</keyword>
<keyword evidence="3" id="KW-1185">Reference proteome</keyword>
<dbReference type="Proteomes" id="UP000644115">
    <property type="component" value="Unassembled WGS sequence"/>
</dbReference>
<organism evidence="2 3">
    <name type="scientific">Lentihominibacter faecis</name>
    <dbReference type="NCBI Taxonomy" id="2764712"/>
    <lineage>
        <taxon>Bacteria</taxon>
        <taxon>Bacillati</taxon>
        <taxon>Bacillota</taxon>
        <taxon>Clostridia</taxon>
        <taxon>Peptostreptococcales</taxon>
        <taxon>Anaerovoracaceae</taxon>
        <taxon>Lentihominibacter</taxon>
    </lineage>
</organism>
<gene>
    <name evidence="2" type="ORF">H8876_05645</name>
</gene>
<dbReference type="PROSITE" id="PS51257">
    <property type="entry name" value="PROKAR_LIPOPROTEIN"/>
    <property type="match status" value="1"/>
</dbReference>
<proteinExistence type="predicted"/>
<sequence>MIKNAIAYITRKKNRTFIIFVILTILLSCLYSCLSIMKSSNSLEKSLYKLSDSSLSITKKDGGYFDVDQFKDIEKIKEAEEMIFQYNGSAKPIKAKVVDGEQRIE</sequence>
<feature type="transmembrane region" description="Helical" evidence="1">
    <location>
        <begin position="17"/>
        <end position="37"/>
    </location>
</feature>
<evidence type="ECO:0000313" key="3">
    <source>
        <dbReference type="Proteomes" id="UP000644115"/>
    </source>
</evidence>
<evidence type="ECO:0000256" key="1">
    <source>
        <dbReference type="SAM" id="Phobius"/>
    </source>
</evidence>
<feature type="non-terminal residue" evidence="2">
    <location>
        <position position="105"/>
    </location>
</feature>
<evidence type="ECO:0000313" key="2">
    <source>
        <dbReference type="EMBL" id="MBC5999479.1"/>
    </source>
</evidence>
<dbReference type="AlphaFoldDB" id="A0A923NCD7"/>
<keyword evidence="1" id="KW-1133">Transmembrane helix</keyword>
<dbReference type="EMBL" id="JACRWC010000069">
    <property type="protein sequence ID" value="MBC5999479.1"/>
    <property type="molecule type" value="Genomic_DNA"/>
</dbReference>
<reference evidence="2" key="1">
    <citation type="submission" date="2020-08" db="EMBL/GenBank/DDBJ databases">
        <authorList>
            <person name="Liu C."/>
            <person name="Sun Q."/>
        </authorList>
    </citation>
    <scope>NUCLEOTIDE SEQUENCE</scope>
    <source>
        <strain evidence="2">BX16</strain>
    </source>
</reference>
<comment type="caution">
    <text evidence="2">The sequence shown here is derived from an EMBL/GenBank/DDBJ whole genome shotgun (WGS) entry which is preliminary data.</text>
</comment>
<accession>A0A923NCD7</accession>
<name>A0A923NCD7_9FIRM</name>
<protein>
    <submittedName>
        <fullName evidence="2">ABC transporter permease</fullName>
    </submittedName>
</protein>